<gene>
    <name evidence="1" type="ORF">ACFPWV_06510</name>
</gene>
<keyword evidence="2" id="KW-1185">Reference proteome</keyword>
<comment type="caution">
    <text evidence="1">The sequence shown here is derived from an EMBL/GenBank/DDBJ whole genome shotgun (WGS) entry which is preliminary data.</text>
</comment>
<dbReference type="Proteomes" id="UP001596035">
    <property type="component" value="Unassembled WGS sequence"/>
</dbReference>
<dbReference type="EMBL" id="JBHSKN010000007">
    <property type="protein sequence ID" value="MFC5239563.1"/>
    <property type="molecule type" value="Genomic_DNA"/>
</dbReference>
<sequence length="124" mass="12747">MVAAEAEEHRAGGTVLAQLVQADRNDRDLPVVEVVAGGFVKDDLGEGAAAVILRQGGVALDVSGNGAGVSGELEGDLLGRLRPWQRLGDRAADQVRFTGVRARGGAGRQTVVVLAHAVTAPRTS</sequence>
<evidence type="ECO:0000313" key="1">
    <source>
        <dbReference type="EMBL" id="MFC5239563.1"/>
    </source>
</evidence>
<reference evidence="2" key="1">
    <citation type="journal article" date="2019" name="Int. J. Syst. Evol. Microbiol.">
        <title>The Global Catalogue of Microorganisms (GCM) 10K type strain sequencing project: providing services to taxonomists for standard genome sequencing and annotation.</title>
        <authorList>
            <consortium name="The Broad Institute Genomics Platform"/>
            <consortium name="The Broad Institute Genome Sequencing Center for Infectious Disease"/>
            <person name="Wu L."/>
            <person name="Ma J."/>
        </authorList>
    </citation>
    <scope>NUCLEOTIDE SEQUENCE [LARGE SCALE GENOMIC DNA]</scope>
    <source>
        <strain evidence="2">CGMCC 4.7131</strain>
    </source>
</reference>
<protein>
    <submittedName>
        <fullName evidence="1">Uncharacterized protein</fullName>
    </submittedName>
</protein>
<proteinExistence type="predicted"/>
<accession>A0ABW0DQ88</accession>
<organism evidence="1 2">
    <name type="scientific">Streptomyces atrovirens</name>
    <dbReference type="NCBI Taxonomy" id="285556"/>
    <lineage>
        <taxon>Bacteria</taxon>
        <taxon>Bacillati</taxon>
        <taxon>Actinomycetota</taxon>
        <taxon>Actinomycetes</taxon>
        <taxon>Kitasatosporales</taxon>
        <taxon>Streptomycetaceae</taxon>
        <taxon>Streptomyces</taxon>
    </lineage>
</organism>
<name>A0ABW0DQ88_9ACTN</name>
<evidence type="ECO:0000313" key="2">
    <source>
        <dbReference type="Proteomes" id="UP001596035"/>
    </source>
</evidence>
<dbReference type="RefSeq" id="WP_382052129.1">
    <property type="nucleotide sequence ID" value="NZ_BAAATG010000050.1"/>
</dbReference>